<dbReference type="RefSeq" id="WP_161678075.1">
    <property type="nucleotide sequence ID" value="NZ_JAABLP010000007.1"/>
</dbReference>
<dbReference type="InterPro" id="IPR051545">
    <property type="entry name" value="NAD(P)H_dehydrogenase_qn"/>
</dbReference>
<name>A0ABW9ZM65_9HYPH</name>
<sequence>MPRRILVLSGHPAEASLTEALAEAYAEGARSKDHETRSFSLARMQFNPDFTAGYVGQQPLEPDLLAFQEAVAWCDHLVIAHPLWWGLMPARLKGLFDRTLLPGFAFRYEAGSPFPAKLLKGRSAEVLVTADTPVWWLYLVLRAGGYRAMKSQILGFCGFRPVRFKTFAPVRGSTPERRQRWLETARRLGARA</sequence>
<reference evidence="4 5" key="1">
    <citation type="submission" date="2020-01" db="EMBL/GenBank/DDBJ databases">
        <authorList>
            <person name="Peng S.Y."/>
            <person name="Li J."/>
            <person name="Wang M."/>
            <person name="Wang L."/>
            <person name="Wang C.Q."/>
            <person name="Wang J.R."/>
        </authorList>
    </citation>
    <scope>NUCLEOTIDE SEQUENCE [LARGE SCALE GENOMIC DNA]</scope>
    <source>
        <strain evidence="4 5">XCT-34</strain>
    </source>
</reference>
<comment type="similarity">
    <text evidence="1">Belongs to the NAD(P)H dehydrogenase (quinone) family.</text>
</comment>
<evidence type="ECO:0000256" key="2">
    <source>
        <dbReference type="ARBA" id="ARBA00023002"/>
    </source>
</evidence>
<dbReference type="EMBL" id="JAABLP010000007">
    <property type="protein sequence ID" value="NBN66010.1"/>
    <property type="molecule type" value="Genomic_DNA"/>
</dbReference>
<gene>
    <name evidence="4" type="ORF">GWI71_20160</name>
</gene>
<dbReference type="Pfam" id="PF02525">
    <property type="entry name" value="Flavodoxin_2"/>
    <property type="match status" value="1"/>
</dbReference>
<dbReference type="Gene3D" id="3.40.50.360">
    <property type="match status" value="1"/>
</dbReference>
<evidence type="ECO:0000256" key="1">
    <source>
        <dbReference type="ARBA" id="ARBA00006252"/>
    </source>
</evidence>
<proteinExistence type="inferred from homology"/>
<evidence type="ECO:0000313" key="4">
    <source>
        <dbReference type="EMBL" id="NBN66010.1"/>
    </source>
</evidence>
<dbReference type="SUPFAM" id="SSF52218">
    <property type="entry name" value="Flavoproteins"/>
    <property type="match status" value="1"/>
</dbReference>
<dbReference type="InterPro" id="IPR003680">
    <property type="entry name" value="Flavodoxin_fold"/>
</dbReference>
<evidence type="ECO:0000313" key="5">
    <source>
        <dbReference type="Proteomes" id="UP000541347"/>
    </source>
</evidence>
<accession>A0ABW9ZM65</accession>
<dbReference type="PANTHER" id="PTHR10204">
    <property type="entry name" value="NAD P H OXIDOREDUCTASE-RELATED"/>
    <property type="match status" value="1"/>
</dbReference>
<feature type="domain" description="Flavodoxin-like fold" evidence="3">
    <location>
        <begin position="4"/>
        <end position="181"/>
    </location>
</feature>
<evidence type="ECO:0000259" key="3">
    <source>
        <dbReference type="Pfam" id="PF02525"/>
    </source>
</evidence>
<protein>
    <submittedName>
        <fullName evidence="4">Flavodoxin family protein</fullName>
    </submittedName>
</protein>
<keyword evidence="2" id="KW-0560">Oxidoreductase</keyword>
<organism evidence="4 5">
    <name type="scientific">Pannonibacter tanglangensis</name>
    <dbReference type="NCBI Taxonomy" id="2750084"/>
    <lineage>
        <taxon>Bacteria</taxon>
        <taxon>Pseudomonadati</taxon>
        <taxon>Pseudomonadota</taxon>
        <taxon>Alphaproteobacteria</taxon>
        <taxon>Hyphomicrobiales</taxon>
        <taxon>Stappiaceae</taxon>
        <taxon>Pannonibacter</taxon>
    </lineage>
</organism>
<keyword evidence="5" id="KW-1185">Reference proteome</keyword>
<dbReference type="PANTHER" id="PTHR10204:SF34">
    <property type="entry name" value="NAD(P)H DEHYDROGENASE [QUINONE] 1 ISOFORM 1"/>
    <property type="match status" value="1"/>
</dbReference>
<dbReference type="Proteomes" id="UP000541347">
    <property type="component" value="Unassembled WGS sequence"/>
</dbReference>
<comment type="caution">
    <text evidence="4">The sequence shown here is derived from an EMBL/GenBank/DDBJ whole genome shotgun (WGS) entry which is preliminary data.</text>
</comment>
<dbReference type="InterPro" id="IPR029039">
    <property type="entry name" value="Flavoprotein-like_sf"/>
</dbReference>